<reference evidence="2 3" key="1">
    <citation type="journal article" date="2023" name="IScience">
        <title>Expanded male sex-determining region conserved during the evolution of homothallism in the green alga Volvox.</title>
        <authorList>
            <person name="Yamamoto K."/>
            <person name="Matsuzaki R."/>
            <person name="Mahakham W."/>
            <person name="Heman W."/>
            <person name="Sekimoto H."/>
            <person name="Kawachi M."/>
            <person name="Minakuchi Y."/>
            <person name="Toyoda A."/>
            <person name="Nozaki H."/>
        </authorList>
    </citation>
    <scope>NUCLEOTIDE SEQUENCE [LARGE SCALE GENOMIC DNA]</scope>
    <source>
        <strain evidence="2 3">NIES-4468</strain>
    </source>
</reference>
<evidence type="ECO:0000313" key="3">
    <source>
        <dbReference type="Proteomes" id="UP001165090"/>
    </source>
</evidence>
<dbReference type="EMBL" id="BSDZ01000025">
    <property type="protein sequence ID" value="GLI65711.1"/>
    <property type="molecule type" value="Genomic_DNA"/>
</dbReference>
<comment type="caution">
    <text evidence="2">The sequence shown here is derived from an EMBL/GenBank/DDBJ whole genome shotgun (WGS) entry which is preliminary data.</text>
</comment>
<organism evidence="2 3">
    <name type="scientific">Volvox africanus</name>
    <dbReference type="NCBI Taxonomy" id="51714"/>
    <lineage>
        <taxon>Eukaryota</taxon>
        <taxon>Viridiplantae</taxon>
        <taxon>Chlorophyta</taxon>
        <taxon>core chlorophytes</taxon>
        <taxon>Chlorophyceae</taxon>
        <taxon>CS clade</taxon>
        <taxon>Chlamydomonadales</taxon>
        <taxon>Volvocaceae</taxon>
        <taxon>Volvox</taxon>
    </lineage>
</organism>
<accession>A0ABQ5S7U4</accession>
<evidence type="ECO:0000313" key="2">
    <source>
        <dbReference type="EMBL" id="GLI65711.1"/>
    </source>
</evidence>
<feature type="region of interest" description="Disordered" evidence="1">
    <location>
        <begin position="149"/>
        <end position="181"/>
    </location>
</feature>
<sequence length="181" mass="19782">MDFRVRKVNSCGLPARTKHGKYLEVSITRLPNVGFRWGLSGLETRRDGTNPFHIYQISTPFPPPHICPHPLCILPCKLILSSPASRNRTFLDMSVLPPPAPSFPGSSRHPPVPAARHWEELSGAALPRPPSFNDPGSVSWILWVCRTAPSSSSPATTATTKGSTAWAAGRPPPSRRTFECP</sequence>
<proteinExistence type="predicted"/>
<dbReference type="Proteomes" id="UP001165090">
    <property type="component" value="Unassembled WGS sequence"/>
</dbReference>
<name>A0ABQ5S7U4_9CHLO</name>
<feature type="compositionally biased region" description="Low complexity" evidence="1">
    <location>
        <begin position="149"/>
        <end position="169"/>
    </location>
</feature>
<evidence type="ECO:0000256" key="1">
    <source>
        <dbReference type="SAM" id="MobiDB-lite"/>
    </source>
</evidence>
<protein>
    <submittedName>
        <fullName evidence="2">Uncharacterized protein</fullName>
    </submittedName>
</protein>
<keyword evidence="3" id="KW-1185">Reference proteome</keyword>
<gene>
    <name evidence="2" type="ORF">VaNZ11_009228</name>
</gene>